<dbReference type="InterPro" id="IPR001660">
    <property type="entry name" value="SAM"/>
</dbReference>
<dbReference type="CDD" id="cd22421">
    <property type="entry name" value="KH-I_BICC1_rpt2"/>
    <property type="match status" value="1"/>
</dbReference>
<dbReference type="PANTHER" id="PTHR10627:SF69">
    <property type="entry name" value="PROTEIN BICAUDAL C"/>
    <property type="match status" value="1"/>
</dbReference>
<name>A0AA38I2R7_9CUCU</name>
<gene>
    <name evidence="6" type="ORF">Zmor_023214</name>
</gene>
<evidence type="ECO:0000256" key="2">
    <source>
        <dbReference type="ARBA" id="ARBA00022737"/>
    </source>
</evidence>
<dbReference type="Pfam" id="PF24234">
    <property type="entry name" value="KH_BICC1_1st"/>
    <property type="match status" value="1"/>
</dbReference>
<dbReference type="InterPro" id="IPR036612">
    <property type="entry name" value="KH_dom_type_1_sf"/>
</dbReference>
<comment type="similarity">
    <text evidence="1">Belongs to the BicC family.</text>
</comment>
<dbReference type="SMART" id="SM00454">
    <property type="entry name" value="SAM"/>
    <property type="match status" value="1"/>
</dbReference>
<keyword evidence="2" id="KW-0677">Repeat</keyword>
<dbReference type="Gene3D" id="3.30.310.270">
    <property type="match status" value="2"/>
</dbReference>
<dbReference type="Pfam" id="PF00013">
    <property type="entry name" value="KH_1"/>
    <property type="match status" value="2"/>
</dbReference>
<dbReference type="GO" id="GO:0010468">
    <property type="term" value="P:regulation of gene expression"/>
    <property type="evidence" value="ECO:0007669"/>
    <property type="project" value="UniProtKB-ARBA"/>
</dbReference>
<evidence type="ECO:0000259" key="5">
    <source>
        <dbReference type="PROSITE" id="PS50105"/>
    </source>
</evidence>
<feature type="compositionally biased region" description="Low complexity" evidence="4">
    <location>
        <begin position="549"/>
        <end position="560"/>
    </location>
</feature>
<dbReference type="GO" id="GO:0003723">
    <property type="term" value="F:RNA binding"/>
    <property type="evidence" value="ECO:0007669"/>
    <property type="project" value="UniProtKB-UniRule"/>
</dbReference>
<dbReference type="PROSITE" id="PS50084">
    <property type="entry name" value="KH_TYPE_1"/>
    <property type="match status" value="2"/>
</dbReference>
<dbReference type="InterPro" id="IPR004087">
    <property type="entry name" value="KH_dom"/>
</dbReference>
<dbReference type="InterPro" id="IPR004088">
    <property type="entry name" value="KH_dom_type_1"/>
</dbReference>
<keyword evidence="7" id="KW-1185">Reference proteome</keyword>
<dbReference type="InterPro" id="IPR047554">
    <property type="entry name" value="BICC1_KH-I_rpt2"/>
</dbReference>
<protein>
    <recommendedName>
        <fullName evidence="5">SAM domain-containing protein</fullName>
    </recommendedName>
</protein>
<evidence type="ECO:0000313" key="7">
    <source>
        <dbReference type="Proteomes" id="UP001168821"/>
    </source>
</evidence>
<dbReference type="InterPro" id="IPR047549">
    <property type="entry name" value="BICC1_KH-I_rpt1"/>
</dbReference>
<proteinExistence type="inferred from homology"/>
<dbReference type="Pfam" id="PF00536">
    <property type="entry name" value="SAM_1"/>
    <property type="match status" value="1"/>
</dbReference>
<dbReference type="Gene3D" id="3.30.1370.10">
    <property type="entry name" value="K Homology domain, type 1"/>
    <property type="match status" value="1"/>
</dbReference>
<evidence type="ECO:0000256" key="3">
    <source>
        <dbReference type="PROSITE-ProRule" id="PRU00117"/>
    </source>
</evidence>
<feature type="region of interest" description="Disordered" evidence="4">
    <location>
        <begin position="735"/>
        <end position="760"/>
    </location>
</feature>
<dbReference type="InterPro" id="IPR054727">
    <property type="entry name" value="BICC1_KH"/>
</dbReference>
<dbReference type="SUPFAM" id="SSF47769">
    <property type="entry name" value="SAM/Pointed domain"/>
    <property type="match status" value="1"/>
</dbReference>
<dbReference type="Gene3D" id="1.10.150.50">
    <property type="entry name" value="Transcription Factor, Ets-1"/>
    <property type="match status" value="1"/>
</dbReference>
<evidence type="ECO:0000313" key="6">
    <source>
        <dbReference type="EMBL" id="KAJ3645569.1"/>
    </source>
</evidence>
<feature type="domain" description="SAM" evidence="5">
    <location>
        <begin position="671"/>
        <end position="730"/>
    </location>
</feature>
<feature type="region of interest" description="Disordered" evidence="4">
    <location>
        <begin position="549"/>
        <end position="569"/>
    </location>
</feature>
<dbReference type="Proteomes" id="UP001168821">
    <property type="component" value="Unassembled WGS sequence"/>
</dbReference>
<reference evidence="6" key="1">
    <citation type="journal article" date="2023" name="G3 (Bethesda)">
        <title>Whole genome assemblies of Zophobas morio and Tenebrio molitor.</title>
        <authorList>
            <person name="Kaur S."/>
            <person name="Stinson S.A."/>
            <person name="diCenzo G.C."/>
        </authorList>
    </citation>
    <scope>NUCLEOTIDE SEQUENCE</scope>
    <source>
        <strain evidence="6">QUZm001</strain>
    </source>
</reference>
<keyword evidence="3" id="KW-0694">RNA-binding</keyword>
<dbReference type="PROSITE" id="PS50105">
    <property type="entry name" value="SAM_DOMAIN"/>
    <property type="match status" value="1"/>
</dbReference>
<dbReference type="CDD" id="cd22420">
    <property type="entry name" value="KH-I_BICC1_rpt1"/>
    <property type="match status" value="1"/>
</dbReference>
<dbReference type="AlphaFoldDB" id="A0AA38I2R7"/>
<sequence>MSCNYLAPRAIEVKNSDTLSEVSESGTATSGFNSNWGSREELRDFVAKHGLKDISDLYQDRFRVDRKKLEQMLSGDNDALIPADVFFAKIMEDTDTYITWPNKLKLGAKSKKDPHVRIAGKQEDVNAAKDRIMTILYTRCNRVTMKMDISYTDHSHIIGKGGLSIKRVMEETQCHVHFPDSNRSNPMEKSNQVSISGDLEGVESARSRVRQLIPLIFGFEPPIMAQNIDNTCPYVIKIQEQYKVQVMFKTRSKLHATIVLVKGVEWEVDQVKQATILLMEYMCESLVNQIPVQMSIQISPQHHQIVLGKNHSNLKSIMQYTKCQIMFPDAHDQNIPSLKKSNINISGNIHNVYTARQLLIGSLPLLIIFDLPEDSANLKIRSEQINEIQTSCDVTITIRQKTKQMIKACIIKGIERQASNIYKARHLILGVDDPAIQADIPRLYHIPNAPPSSPFSPNHELLPTPTNPTPSPMSPLLSPMFTWHYPAGNMGHNPPFVGMTQKPQFMYNMTQQAPLQQTTHSSGFQSFQTDQAQADTSLLSSISSNSSASSFVASPRSSMSPQSEIPTTSDYQSMNEKKVGGYEGYESKRLAGFKAMQSRLTPSPYRVPTGTWSGYGISHTSPAGLLKKDDDIWKSPETFPSTSGITMNTSNILDHTPTHLVTRLTTSIWSDLPSLLSSLGLDRYVTLFVQNEVDLATFATLSEKDLVTIGVTAFGSRRKMLMAITELNKRSSSFAIAPGAERKSTSSSSPIHDTSPRENW</sequence>
<dbReference type="GO" id="GO:0005737">
    <property type="term" value="C:cytoplasm"/>
    <property type="evidence" value="ECO:0007669"/>
    <property type="project" value="TreeGrafter"/>
</dbReference>
<organism evidence="6 7">
    <name type="scientific">Zophobas morio</name>
    <dbReference type="NCBI Taxonomy" id="2755281"/>
    <lineage>
        <taxon>Eukaryota</taxon>
        <taxon>Metazoa</taxon>
        <taxon>Ecdysozoa</taxon>
        <taxon>Arthropoda</taxon>
        <taxon>Hexapoda</taxon>
        <taxon>Insecta</taxon>
        <taxon>Pterygota</taxon>
        <taxon>Neoptera</taxon>
        <taxon>Endopterygota</taxon>
        <taxon>Coleoptera</taxon>
        <taxon>Polyphaga</taxon>
        <taxon>Cucujiformia</taxon>
        <taxon>Tenebrionidae</taxon>
        <taxon>Zophobas</taxon>
    </lineage>
</organism>
<accession>A0AA38I2R7</accession>
<dbReference type="SMART" id="SM00322">
    <property type="entry name" value="KH"/>
    <property type="match status" value="2"/>
</dbReference>
<dbReference type="SUPFAM" id="SSF54791">
    <property type="entry name" value="Eukaryotic type KH-domain (KH-domain type I)"/>
    <property type="match status" value="3"/>
</dbReference>
<dbReference type="Pfam" id="PF22985">
    <property type="entry name" value="KH_BICC1"/>
    <property type="match status" value="2"/>
</dbReference>
<evidence type="ECO:0000256" key="1">
    <source>
        <dbReference type="ARBA" id="ARBA00007662"/>
    </source>
</evidence>
<dbReference type="InterPro" id="IPR013761">
    <property type="entry name" value="SAM/pointed_sf"/>
</dbReference>
<dbReference type="EMBL" id="JALNTZ010000007">
    <property type="protein sequence ID" value="KAJ3645569.1"/>
    <property type="molecule type" value="Genomic_DNA"/>
</dbReference>
<dbReference type="PANTHER" id="PTHR10627">
    <property type="entry name" value="SCP160"/>
    <property type="match status" value="1"/>
</dbReference>
<comment type="caution">
    <text evidence="6">The sequence shown here is derived from an EMBL/GenBank/DDBJ whole genome shotgun (WGS) entry which is preliminary data.</text>
</comment>
<evidence type="ECO:0000256" key="4">
    <source>
        <dbReference type="SAM" id="MobiDB-lite"/>
    </source>
</evidence>